<comment type="caution">
    <text evidence="2">The sequence shown here is derived from an EMBL/GenBank/DDBJ whole genome shotgun (WGS) entry which is preliminary data.</text>
</comment>
<dbReference type="PANTHER" id="PTHR36432">
    <property type="match status" value="1"/>
</dbReference>
<proteinExistence type="predicted"/>
<reference evidence="2" key="2">
    <citation type="submission" date="2021-04" db="EMBL/GenBank/DDBJ databases">
        <authorList>
            <person name="Gilroy R."/>
        </authorList>
    </citation>
    <scope>NUCLEOTIDE SEQUENCE</scope>
    <source>
        <strain evidence="2">ChiHecec2B26-7398</strain>
    </source>
</reference>
<dbReference type="PANTHER" id="PTHR36432:SF1">
    <property type="entry name" value="STAGE V SPORULATION PROTEIN T"/>
    <property type="match status" value="1"/>
</dbReference>
<gene>
    <name evidence="2" type="ORF">H9846_08520</name>
</gene>
<dbReference type="InterPro" id="IPR007159">
    <property type="entry name" value="SpoVT-AbrB_dom"/>
</dbReference>
<evidence type="ECO:0000259" key="1">
    <source>
        <dbReference type="SMART" id="SM00966"/>
    </source>
</evidence>
<organism evidence="2 3">
    <name type="scientific">Candidatus Gemmiger excrementipullorum</name>
    <dbReference type="NCBI Taxonomy" id="2838610"/>
    <lineage>
        <taxon>Bacteria</taxon>
        <taxon>Bacillati</taxon>
        <taxon>Bacillota</taxon>
        <taxon>Clostridia</taxon>
        <taxon>Eubacteriales</taxon>
        <taxon>Gemmiger</taxon>
    </lineage>
</organism>
<sequence>MRATGIVRRIDELGRVVIPKEIRRTQRIRQGDTLEIYTAADGEVVFKKYSPLAELGQLSAIYAEVLAKTLGRAVLVCDRARITAASGGGRTEMVGRELSPQTERLLAARSVYTAPEDPARRHKLLEQGERLALCAAPIVAHGDVEGAILLPGTAKDPVPPAEDVQAVALAASFLSRWMEE</sequence>
<dbReference type="SMART" id="SM00966">
    <property type="entry name" value="SpoVT_AbrB"/>
    <property type="match status" value="1"/>
</dbReference>
<accession>A0A9D1Y1X6</accession>
<dbReference type="Pfam" id="PF04014">
    <property type="entry name" value="MazE_antitoxin"/>
    <property type="match status" value="1"/>
</dbReference>
<keyword evidence="2" id="KW-0238">DNA-binding</keyword>
<name>A0A9D1Y1X6_9FIRM</name>
<dbReference type="InterPro" id="IPR029016">
    <property type="entry name" value="GAF-like_dom_sf"/>
</dbReference>
<dbReference type="GO" id="GO:0003677">
    <property type="term" value="F:DNA binding"/>
    <property type="evidence" value="ECO:0007669"/>
    <property type="project" value="UniProtKB-KW"/>
</dbReference>
<evidence type="ECO:0000313" key="3">
    <source>
        <dbReference type="Proteomes" id="UP000886751"/>
    </source>
</evidence>
<dbReference type="AlphaFoldDB" id="A0A9D1Y1X6"/>
<evidence type="ECO:0000313" key="2">
    <source>
        <dbReference type="EMBL" id="HIX95485.1"/>
    </source>
</evidence>
<reference evidence="2" key="1">
    <citation type="journal article" date="2021" name="PeerJ">
        <title>Extensive microbial diversity within the chicken gut microbiome revealed by metagenomics and culture.</title>
        <authorList>
            <person name="Gilroy R."/>
            <person name="Ravi A."/>
            <person name="Getino M."/>
            <person name="Pursley I."/>
            <person name="Horton D.L."/>
            <person name="Alikhan N.F."/>
            <person name="Baker D."/>
            <person name="Gharbi K."/>
            <person name="Hall N."/>
            <person name="Watson M."/>
            <person name="Adriaenssens E.M."/>
            <person name="Foster-Nyarko E."/>
            <person name="Jarju S."/>
            <person name="Secka A."/>
            <person name="Antonio M."/>
            <person name="Oren A."/>
            <person name="Chaudhuri R.R."/>
            <person name="La Ragione R."/>
            <person name="Hildebrand F."/>
            <person name="Pallen M.J."/>
        </authorList>
    </citation>
    <scope>NUCLEOTIDE SEQUENCE</scope>
    <source>
        <strain evidence="2">ChiHecec2B26-7398</strain>
    </source>
</reference>
<dbReference type="Gene3D" id="3.30.450.40">
    <property type="match status" value="1"/>
</dbReference>
<dbReference type="EMBL" id="DXEI01000127">
    <property type="protein sequence ID" value="HIX95485.1"/>
    <property type="molecule type" value="Genomic_DNA"/>
</dbReference>
<dbReference type="SUPFAM" id="SSF89447">
    <property type="entry name" value="AbrB/MazE/MraZ-like"/>
    <property type="match status" value="1"/>
</dbReference>
<dbReference type="InterPro" id="IPR037914">
    <property type="entry name" value="SpoVT-AbrB_sf"/>
</dbReference>
<dbReference type="Gene3D" id="2.10.260.10">
    <property type="match status" value="1"/>
</dbReference>
<protein>
    <submittedName>
        <fullName evidence="2">AbrB/MazE/SpoVT family DNA-binding domain-containing protein</fullName>
    </submittedName>
</protein>
<dbReference type="InterPro" id="IPR052731">
    <property type="entry name" value="B_subtilis_Trans_State_Reg"/>
</dbReference>
<dbReference type="NCBIfam" id="TIGR01439">
    <property type="entry name" value="lp_hng_hel_AbrB"/>
    <property type="match status" value="1"/>
</dbReference>
<feature type="domain" description="SpoVT-AbrB" evidence="1">
    <location>
        <begin position="8"/>
        <end position="52"/>
    </location>
</feature>
<dbReference type="Proteomes" id="UP000886751">
    <property type="component" value="Unassembled WGS sequence"/>
</dbReference>
<dbReference type="Pfam" id="PF15714">
    <property type="entry name" value="SpoVT_C"/>
    <property type="match status" value="1"/>
</dbReference>